<dbReference type="Proteomes" id="UP000287651">
    <property type="component" value="Unassembled WGS sequence"/>
</dbReference>
<dbReference type="EMBL" id="AMZH03004799">
    <property type="protein sequence ID" value="RRT68108.1"/>
    <property type="molecule type" value="Genomic_DNA"/>
</dbReference>
<organism evidence="1 2">
    <name type="scientific">Ensete ventricosum</name>
    <name type="common">Abyssinian banana</name>
    <name type="synonym">Musa ensete</name>
    <dbReference type="NCBI Taxonomy" id="4639"/>
    <lineage>
        <taxon>Eukaryota</taxon>
        <taxon>Viridiplantae</taxon>
        <taxon>Streptophyta</taxon>
        <taxon>Embryophyta</taxon>
        <taxon>Tracheophyta</taxon>
        <taxon>Spermatophyta</taxon>
        <taxon>Magnoliopsida</taxon>
        <taxon>Liliopsida</taxon>
        <taxon>Zingiberales</taxon>
        <taxon>Musaceae</taxon>
        <taxon>Ensete</taxon>
    </lineage>
</organism>
<dbReference type="AlphaFoldDB" id="A0A426ZVV1"/>
<sequence>MPLVTVLLTGDCPYDRRRCPWATPRGRSGVVPVSGAFVGATPLWAGRGYGLAARKRRPLLAGHGCALPLRPSCGRAPPLLG</sequence>
<accession>A0A426ZVV1</accession>
<name>A0A426ZVV1_ENSVE</name>
<evidence type="ECO:0000313" key="1">
    <source>
        <dbReference type="EMBL" id="RRT68108.1"/>
    </source>
</evidence>
<gene>
    <name evidence="1" type="ORF">B296_00032137</name>
</gene>
<evidence type="ECO:0000313" key="2">
    <source>
        <dbReference type="Proteomes" id="UP000287651"/>
    </source>
</evidence>
<reference evidence="1 2" key="1">
    <citation type="journal article" date="2014" name="Agronomy (Basel)">
        <title>A Draft Genome Sequence for Ensete ventricosum, the Drought-Tolerant Tree Against Hunger.</title>
        <authorList>
            <person name="Harrison J."/>
            <person name="Moore K.A."/>
            <person name="Paszkiewicz K."/>
            <person name="Jones T."/>
            <person name="Grant M."/>
            <person name="Ambacheew D."/>
            <person name="Muzemil S."/>
            <person name="Studholme D.J."/>
        </authorList>
    </citation>
    <scope>NUCLEOTIDE SEQUENCE [LARGE SCALE GENOMIC DNA]</scope>
</reference>
<protein>
    <submittedName>
        <fullName evidence="1">Uncharacterized protein</fullName>
    </submittedName>
</protein>
<proteinExistence type="predicted"/>
<comment type="caution">
    <text evidence="1">The sequence shown here is derived from an EMBL/GenBank/DDBJ whole genome shotgun (WGS) entry which is preliminary data.</text>
</comment>